<keyword evidence="1" id="KW-0833">Ubl conjugation pathway</keyword>
<keyword evidence="4" id="KW-1185">Reference proteome</keyword>
<feature type="compositionally biased region" description="Basic and acidic residues" evidence="2">
    <location>
        <begin position="151"/>
        <end position="160"/>
    </location>
</feature>
<evidence type="ECO:0008006" key="5">
    <source>
        <dbReference type="Google" id="ProtNLM"/>
    </source>
</evidence>
<feature type="compositionally biased region" description="Low complexity" evidence="2">
    <location>
        <begin position="126"/>
        <end position="146"/>
    </location>
</feature>
<proteinExistence type="predicted"/>
<feature type="region of interest" description="Disordered" evidence="2">
    <location>
        <begin position="124"/>
        <end position="160"/>
    </location>
</feature>
<dbReference type="AlphaFoldDB" id="A0A9W8ZJK1"/>
<dbReference type="GO" id="GO:0005680">
    <property type="term" value="C:anaphase-promoting complex"/>
    <property type="evidence" value="ECO:0007669"/>
    <property type="project" value="InterPro"/>
</dbReference>
<dbReference type="OrthoDB" id="3780941at2759"/>
<evidence type="ECO:0000256" key="2">
    <source>
        <dbReference type="SAM" id="MobiDB-lite"/>
    </source>
</evidence>
<reference evidence="3" key="1">
    <citation type="submission" date="2022-10" db="EMBL/GenBank/DDBJ databases">
        <title>Tapping the CABI collections for fungal endophytes: first genome assemblies for Collariella, Neodidymelliopsis, Ascochyta clinopodiicola, Didymella pomorum, Didymosphaeria variabile, Neocosmospora piperis and Neocucurbitaria cava.</title>
        <authorList>
            <person name="Hill R."/>
        </authorList>
    </citation>
    <scope>NUCLEOTIDE SEQUENCE</scope>
    <source>
        <strain evidence="3">IMI 355091</strain>
    </source>
</reference>
<organism evidence="3 4">
    <name type="scientific">Didymella pomorum</name>
    <dbReference type="NCBI Taxonomy" id="749634"/>
    <lineage>
        <taxon>Eukaryota</taxon>
        <taxon>Fungi</taxon>
        <taxon>Dikarya</taxon>
        <taxon>Ascomycota</taxon>
        <taxon>Pezizomycotina</taxon>
        <taxon>Dothideomycetes</taxon>
        <taxon>Pleosporomycetidae</taxon>
        <taxon>Pleosporales</taxon>
        <taxon>Pleosporineae</taxon>
        <taxon>Didymellaceae</taxon>
        <taxon>Didymella</taxon>
    </lineage>
</organism>
<dbReference type="GO" id="GO:0031145">
    <property type="term" value="P:anaphase-promoting complex-dependent catabolic process"/>
    <property type="evidence" value="ECO:0007669"/>
    <property type="project" value="InterPro"/>
</dbReference>
<name>A0A9W8ZJK1_9PLEO</name>
<protein>
    <recommendedName>
        <fullName evidence="5">Anaphase-promoting complex subunit CDC26</fullName>
    </recommendedName>
</protein>
<gene>
    <name evidence="3" type="ORF">N0V91_002838</name>
</gene>
<accession>A0A9W8ZJK1</accession>
<dbReference type="Pfam" id="PF10471">
    <property type="entry name" value="ANAPC_CDC26"/>
    <property type="match status" value="1"/>
</dbReference>
<sequence length="160" mass="17493">MDGRGGDAVVKISRSRSLGMTGIISGCATKVLACPIATLLSELIRNPTKLSSQHPAAINSTHHLDQLPSIFLAFVTFVNPHSFYTTAAKASKPVKMLRRPATTIQLTQADIEAYEANRQRRLWEMQQAQSSQASAQSSQNSEKSQQIPQKSKNDRVMGGR</sequence>
<comment type="caution">
    <text evidence="3">The sequence shown here is derived from an EMBL/GenBank/DDBJ whole genome shotgun (WGS) entry which is preliminary data.</text>
</comment>
<dbReference type="EMBL" id="JAPEVA010000013">
    <property type="protein sequence ID" value="KAJ4409023.1"/>
    <property type="molecule type" value="Genomic_DNA"/>
</dbReference>
<evidence type="ECO:0000256" key="1">
    <source>
        <dbReference type="ARBA" id="ARBA00022786"/>
    </source>
</evidence>
<dbReference type="Proteomes" id="UP001140510">
    <property type="component" value="Unassembled WGS sequence"/>
</dbReference>
<dbReference type="PROSITE" id="PS51257">
    <property type="entry name" value="PROKAR_LIPOPROTEIN"/>
    <property type="match status" value="1"/>
</dbReference>
<evidence type="ECO:0000313" key="4">
    <source>
        <dbReference type="Proteomes" id="UP001140510"/>
    </source>
</evidence>
<evidence type="ECO:0000313" key="3">
    <source>
        <dbReference type="EMBL" id="KAJ4409023.1"/>
    </source>
</evidence>
<dbReference type="InterPro" id="IPR018860">
    <property type="entry name" value="APC_suCDC26"/>
</dbReference>